<dbReference type="EMBL" id="CP068393">
    <property type="protein sequence ID" value="QUC66832.1"/>
    <property type="molecule type" value="Genomic_DNA"/>
</dbReference>
<evidence type="ECO:0000313" key="1">
    <source>
        <dbReference type="EMBL" id="QUC66832.1"/>
    </source>
</evidence>
<gene>
    <name evidence="1" type="ORF">JYE49_13450</name>
</gene>
<protein>
    <submittedName>
        <fullName evidence="1">Alpha-L-arabinofuranosidase</fullName>
    </submittedName>
</protein>
<accession>A0AC61MWB7</accession>
<organism evidence="1 2">
    <name type="scientific">Aristaeella hokkaidonensis</name>
    <dbReference type="NCBI Taxonomy" id="3046382"/>
    <lineage>
        <taxon>Bacteria</taxon>
        <taxon>Bacillati</taxon>
        <taxon>Bacillota</taxon>
        <taxon>Clostridia</taxon>
        <taxon>Eubacteriales</taxon>
        <taxon>Aristaeellaceae</taxon>
        <taxon>Aristaeella</taxon>
    </lineage>
</organism>
<proteinExistence type="predicted"/>
<dbReference type="Proteomes" id="UP000682782">
    <property type="component" value="Chromosome"/>
</dbReference>
<sequence length="535" mass="60419">MMKASMTLHPDFKIGEISGRLFGAFLEPIGSMVNGSMYNPKHPTADEQGLRKDFYEALKETGLPAVRLPGGNFVSGWQWKDSIGPKEQRKTHLDMAWFQYIPNDVGHDEYLQWAEKAGTEAIYTVNLGTGTLQDAADCVEYTNFQGGTWWSDLRKKNGHAEPYKVKTWCLGNEMDGPWQIASWEKDPRGYGVLAHETSKAMKWVDPSIETIACVSSSPFLNHYPDWDLQVLEQCYAAVDYISLHHYHPAPPEMPQALLAGYQAFEDYIRTEIALCDFVKTKIRSPRKMMLALDEYGSMIRPKGEMHLGLAGRQNADMFGVFVPGRTYVRHDPDDWSTLRNPPRDHEMLQTLGMASTMLVMLHHADRIKIGCATGGLGALCATDREHVWKGAAHYPFTQMIRWAKGVSLQCEVSCDTYDVPGYAIDDMNQYGGFTGVQTIQAAAALKEEAGELTVFVINGDPAEEQELKLDVRGFEGWKLAEHIEMFAEDEHAANTWDHPDRILPRRNEDTRVEKGILTAVLKKESWNVFRFKSQA</sequence>
<keyword evidence="2" id="KW-1185">Reference proteome</keyword>
<evidence type="ECO:0000313" key="2">
    <source>
        <dbReference type="Proteomes" id="UP000682782"/>
    </source>
</evidence>
<name>A0AC61MWB7_9FIRM</name>
<reference evidence="1" key="1">
    <citation type="submission" date="2021-01" db="EMBL/GenBank/DDBJ databases">
        <title>Complete genome sequence of Clostridiales bacterium R-7.</title>
        <authorList>
            <person name="Mahoney-Kurpe S.C."/>
            <person name="Palevich N."/>
            <person name="Koike S."/>
            <person name="Moon C.D."/>
            <person name="Attwood G.T."/>
        </authorList>
    </citation>
    <scope>NUCLEOTIDE SEQUENCE</scope>
    <source>
        <strain evidence="1">R-7</strain>
    </source>
</reference>